<gene>
    <name evidence="2" type="ORF">C7212DRAFT_348828</name>
</gene>
<dbReference type="AlphaFoldDB" id="A0A317SDN1"/>
<dbReference type="EMBL" id="PYWC01000150">
    <property type="protein sequence ID" value="PWW71676.1"/>
    <property type="molecule type" value="Genomic_DNA"/>
</dbReference>
<feature type="region of interest" description="Disordered" evidence="1">
    <location>
        <begin position="71"/>
        <end position="100"/>
    </location>
</feature>
<protein>
    <submittedName>
        <fullName evidence="2">Uncharacterized protein</fullName>
    </submittedName>
</protein>
<dbReference type="OrthoDB" id="5497177at2759"/>
<accession>A0A317SDN1</accession>
<dbReference type="Proteomes" id="UP000246991">
    <property type="component" value="Unassembled WGS sequence"/>
</dbReference>
<dbReference type="STRING" id="42249.A0A317SDN1"/>
<organism evidence="2 3">
    <name type="scientific">Tuber magnatum</name>
    <name type="common">white Piedmont truffle</name>
    <dbReference type="NCBI Taxonomy" id="42249"/>
    <lineage>
        <taxon>Eukaryota</taxon>
        <taxon>Fungi</taxon>
        <taxon>Dikarya</taxon>
        <taxon>Ascomycota</taxon>
        <taxon>Pezizomycotina</taxon>
        <taxon>Pezizomycetes</taxon>
        <taxon>Pezizales</taxon>
        <taxon>Tuberaceae</taxon>
        <taxon>Tuber</taxon>
    </lineage>
</organism>
<reference evidence="2 3" key="1">
    <citation type="submission" date="2018-03" db="EMBL/GenBank/DDBJ databases">
        <title>Genomes of Pezizomycetes fungi and the evolution of truffles.</title>
        <authorList>
            <person name="Murat C."/>
            <person name="Payen T."/>
            <person name="Noel B."/>
            <person name="Kuo A."/>
            <person name="Martin F.M."/>
        </authorList>
    </citation>
    <scope>NUCLEOTIDE SEQUENCE [LARGE SCALE GENOMIC DNA]</scope>
    <source>
        <strain evidence="2">091103-1</strain>
    </source>
</reference>
<name>A0A317SDN1_9PEZI</name>
<proteinExistence type="predicted"/>
<evidence type="ECO:0000313" key="2">
    <source>
        <dbReference type="EMBL" id="PWW71676.1"/>
    </source>
</evidence>
<sequence>MDSDGQSYRRFKCRSQAICGKTIEVTEFLDLCCEQLVQPAAVEILSTISTSAGKGKSRGKALSSEKQAQLLPTTRPGGERSIIDISSTSESAGSDRGIQDSPVTEAEIEKRQRLELQVIQLEKTVHSLLPQNAPPAFYDSSPYQQNTRMDKARLMVYDISKNEISLSDGSLDSSGHESELDNSPILQRSAVLLQASPQVPVRAQEITIPTYSSVVTSANIGNPDISHVPIRKKRSKYNSQHSTTTTALYVSGMTHIPLKQLRFIHNLSWIDQRILEILVDTNHAERIKNRIGKYSGYVVKSSFDPLTMDSVSGEDDIQPESKEEMLKRNFVLRLATSASLTRSAVTQGHILNWASNRGLGPQLERELGKRGIAPAAHTSITPPTGTMDSDSKNGYQEDCTRGTAVFGNAPVTAGAAKCVSVPQAGSMWLKSG</sequence>
<keyword evidence="3" id="KW-1185">Reference proteome</keyword>
<comment type="caution">
    <text evidence="2">The sequence shown here is derived from an EMBL/GenBank/DDBJ whole genome shotgun (WGS) entry which is preliminary data.</text>
</comment>
<evidence type="ECO:0000256" key="1">
    <source>
        <dbReference type="SAM" id="MobiDB-lite"/>
    </source>
</evidence>
<evidence type="ECO:0000313" key="3">
    <source>
        <dbReference type="Proteomes" id="UP000246991"/>
    </source>
</evidence>